<accession>A0A8H6G1M1</accession>
<reference evidence="1 2" key="1">
    <citation type="journal article" date="2020" name="Genomics">
        <title>Complete, high-quality genomes from long-read metagenomic sequencing of two wolf lichen thalli reveals enigmatic genome architecture.</title>
        <authorList>
            <person name="McKenzie S.K."/>
            <person name="Walston R.F."/>
            <person name="Allen J.L."/>
        </authorList>
    </citation>
    <scope>NUCLEOTIDE SEQUENCE [LARGE SCALE GENOMIC DNA]</scope>
    <source>
        <strain evidence="1">WasteWater2</strain>
    </source>
</reference>
<evidence type="ECO:0000313" key="1">
    <source>
        <dbReference type="EMBL" id="KAF6238821.1"/>
    </source>
</evidence>
<keyword evidence="2" id="KW-1185">Reference proteome</keyword>
<name>A0A8H6G1M1_9LECA</name>
<organism evidence="1 2">
    <name type="scientific">Letharia columbiana</name>
    <dbReference type="NCBI Taxonomy" id="112416"/>
    <lineage>
        <taxon>Eukaryota</taxon>
        <taxon>Fungi</taxon>
        <taxon>Dikarya</taxon>
        <taxon>Ascomycota</taxon>
        <taxon>Pezizomycotina</taxon>
        <taxon>Lecanoromycetes</taxon>
        <taxon>OSLEUM clade</taxon>
        <taxon>Lecanoromycetidae</taxon>
        <taxon>Lecanorales</taxon>
        <taxon>Lecanorineae</taxon>
        <taxon>Parmeliaceae</taxon>
        <taxon>Letharia</taxon>
    </lineage>
</organism>
<gene>
    <name evidence="1" type="ORF">HO173_003328</name>
</gene>
<sequence length="263" mass="28973">MPIELIPCHVEAVIDAHEAGGIVHNVFQHLENTLPSGSQQRRTRSQICDSAFIVDFLSEQLLYAPSKVFAATAWLQAKVRHITTLLRTTPSVNLQLVIKGLDISSVCPDSTLQAINDSNKRLIASAKEAKKAYKTEDRKRNHLDRIEKSLQRPLADVFNCWTPEGPSDHSQLAVGTLAAIERAVALSPHLTPDEVSIALNTAVNGPGITTDQLGEKPSQTLILALCHQLQTTSTRTPIDSNAREVNPRLQRFLRQKRQTSSSP</sequence>
<dbReference type="EMBL" id="JACCJC010000008">
    <property type="protein sequence ID" value="KAF6238821.1"/>
    <property type="molecule type" value="Genomic_DNA"/>
</dbReference>
<dbReference type="RefSeq" id="XP_037168120.1">
    <property type="nucleotide sequence ID" value="XM_037305255.1"/>
</dbReference>
<comment type="caution">
    <text evidence="1">The sequence shown here is derived from an EMBL/GenBank/DDBJ whole genome shotgun (WGS) entry which is preliminary data.</text>
</comment>
<evidence type="ECO:0000313" key="2">
    <source>
        <dbReference type="Proteomes" id="UP000578531"/>
    </source>
</evidence>
<protein>
    <submittedName>
        <fullName evidence="1">Uncharacterized protein</fullName>
    </submittedName>
</protein>
<proteinExistence type="predicted"/>
<dbReference type="GeneID" id="59284996"/>
<dbReference type="AlphaFoldDB" id="A0A8H6G1M1"/>
<dbReference type="Proteomes" id="UP000578531">
    <property type="component" value="Unassembled WGS sequence"/>
</dbReference>